<proteinExistence type="predicted"/>
<reference evidence="2" key="2">
    <citation type="journal article" date="2008" name="Nucleic Acids Res.">
        <title>The rice annotation project database (RAP-DB): 2008 update.</title>
        <authorList>
            <consortium name="The rice annotation project (RAP)"/>
        </authorList>
    </citation>
    <scope>GENOME REANNOTATION</scope>
    <source>
        <strain evidence="2">cv. Nipponbare</strain>
    </source>
</reference>
<reference evidence="2" key="1">
    <citation type="journal article" date="2005" name="Nature">
        <title>The map-based sequence of the rice genome.</title>
        <authorList>
            <consortium name="International rice genome sequencing project (IRGSP)"/>
            <person name="Matsumoto T."/>
            <person name="Wu J."/>
            <person name="Kanamori H."/>
            <person name="Katayose Y."/>
            <person name="Fujisawa M."/>
            <person name="Namiki N."/>
            <person name="Mizuno H."/>
            <person name="Yamamoto K."/>
            <person name="Antonio B.A."/>
            <person name="Baba T."/>
            <person name="Sakata K."/>
            <person name="Nagamura Y."/>
            <person name="Aoki H."/>
            <person name="Arikawa K."/>
            <person name="Arita K."/>
            <person name="Bito T."/>
            <person name="Chiden Y."/>
            <person name="Fujitsuka N."/>
            <person name="Fukunaka R."/>
            <person name="Hamada M."/>
            <person name="Harada C."/>
            <person name="Hayashi A."/>
            <person name="Hijishita S."/>
            <person name="Honda M."/>
            <person name="Hosokawa S."/>
            <person name="Ichikawa Y."/>
            <person name="Idonuma A."/>
            <person name="Iijima M."/>
            <person name="Ikeda M."/>
            <person name="Ikeno M."/>
            <person name="Ito K."/>
            <person name="Ito S."/>
            <person name="Ito T."/>
            <person name="Ito Y."/>
            <person name="Ito Y."/>
            <person name="Iwabuchi A."/>
            <person name="Kamiya K."/>
            <person name="Karasawa W."/>
            <person name="Kurita K."/>
            <person name="Katagiri S."/>
            <person name="Kikuta A."/>
            <person name="Kobayashi H."/>
            <person name="Kobayashi N."/>
            <person name="Machita K."/>
            <person name="Maehara T."/>
            <person name="Masukawa M."/>
            <person name="Mizubayashi T."/>
            <person name="Mukai Y."/>
            <person name="Nagasaki H."/>
            <person name="Nagata Y."/>
            <person name="Naito S."/>
            <person name="Nakashima M."/>
            <person name="Nakama Y."/>
            <person name="Nakamichi Y."/>
            <person name="Nakamura M."/>
            <person name="Meguro A."/>
            <person name="Negishi M."/>
            <person name="Ohta I."/>
            <person name="Ohta T."/>
            <person name="Okamoto M."/>
            <person name="Ono N."/>
            <person name="Saji S."/>
            <person name="Sakaguchi M."/>
            <person name="Sakai K."/>
            <person name="Shibata M."/>
            <person name="Shimokawa T."/>
            <person name="Song J."/>
            <person name="Takazaki Y."/>
            <person name="Terasawa K."/>
            <person name="Tsugane M."/>
            <person name="Tsuji K."/>
            <person name="Ueda S."/>
            <person name="Waki K."/>
            <person name="Yamagata H."/>
            <person name="Yamamoto M."/>
            <person name="Yamamoto S."/>
            <person name="Yamane H."/>
            <person name="Yoshiki S."/>
            <person name="Yoshihara R."/>
            <person name="Yukawa K."/>
            <person name="Zhong H."/>
            <person name="Yano M."/>
            <person name="Yuan Q."/>
            <person name="Ouyang S."/>
            <person name="Liu J."/>
            <person name="Jones K.M."/>
            <person name="Gansberger K."/>
            <person name="Moffat K."/>
            <person name="Hill J."/>
            <person name="Bera J."/>
            <person name="Fadrosh D."/>
            <person name="Jin S."/>
            <person name="Johri S."/>
            <person name="Kim M."/>
            <person name="Overton L."/>
            <person name="Reardon M."/>
            <person name="Tsitrin T."/>
            <person name="Vuong H."/>
            <person name="Weaver B."/>
            <person name="Ciecko A."/>
            <person name="Tallon L."/>
            <person name="Jackson J."/>
            <person name="Pai G."/>
            <person name="Aken S.V."/>
            <person name="Utterback T."/>
            <person name="Reidmuller S."/>
            <person name="Feldblyum T."/>
            <person name="Hsiao J."/>
            <person name="Zismann V."/>
            <person name="Iobst S."/>
            <person name="de Vazeille A.R."/>
            <person name="Buell C.R."/>
            <person name="Ying K."/>
            <person name="Li Y."/>
            <person name="Lu T."/>
            <person name="Huang Y."/>
            <person name="Zhao Q."/>
            <person name="Feng Q."/>
            <person name="Zhang L."/>
            <person name="Zhu J."/>
            <person name="Weng Q."/>
            <person name="Mu J."/>
            <person name="Lu Y."/>
            <person name="Fan D."/>
            <person name="Liu Y."/>
            <person name="Guan J."/>
            <person name="Zhang Y."/>
            <person name="Yu S."/>
            <person name="Liu X."/>
            <person name="Zhang Y."/>
            <person name="Hong G."/>
            <person name="Han B."/>
            <person name="Choisne N."/>
            <person name="Demange N."/>
            <person name="Orjeda G."/>
            <person name="Samain S."/>
            <person name="Cattolico L."/>
            <person name="Pelletier E."/>
            <person name="Couloux A."/>
            <person name="Segurens B."/>
            <person name="Wincker P."/>
            <person name="D'Hont A."/>
            <person name="Scarpelli C."/>
            <person name="Weissenbach J."/>
            <person name="Salanoubat M."/>
            <person name="Quetier F."/>
            <person name="Yu Y."/>
            <person name="Kim H.R."/>
            <person name="Rambo T."/>
            <person name="Currie J."/>
            <person name="Collura K."/>
            <person name="Luo M."/>
            <person name="Yang T."/>
            <person name="Ammiraju J.S.S."/>
            <person name="Engler F."/>
            <person name="Soderlund C."/>
            <person name="Wing R.A."/>
            <person name="Palmer L.E."/>
            <person name="de la Bastide M."/>
            <person name="Spiegel L."/>
            <person name="Nascimento L."/>
            <person name="Zutavern T."/>
            <person name="O'Shaughnessy A."/>
            <person name="Dike S."/>
            <person name="Dedhia N."/>
            <person name="Preston R."/>
            <person name="Balija V."/>
            <person name="McCombie W.R."/>
            <person name="Chow T."/>
            <person name="Chen H."/>
            <person name="Chung M."/>
            <person name="Chen C."/>
            <person name="Shaw J."/>
            <person name="Wu H."/>
            <person name="Hsiao K."/>
            <person name="Chao Y."/>
            <person name="Chu M."/>
            <person name="Cheng C."/>
            <person name="Hour A."/>
            <person name="Lee P."/>
            <person name="Lin S."/>
            <person name="Lin Y."/>
            <person name="Liou J."/>
            <person name="Liu S."/>
            <person name="Hsing Y."/>
            <person name="Raghuvanshi S."/>
            <person name="Mohanty A."/>
            <person name="Bharti A.K."/>
            <person name="Gaur A."/>
            <person name="Gupta V."/>
            <person name="Kumar D."/>
            <person name="Ravi V."/>
            <person name="Vij S."/>
            <person name="Kapur A."/>
            <person name="Khurana P."/>
            <person name="Khurana P."/>
            <person name="Khurana J.P."/>
            <person name="Tyagi A.K."/>
            <person name="Gaikwad K."/>
            <person name="Singh A."/>
            <person name="Dalal V."/>
            <person name="Srivastava S."/>
            <person name="Dixit A."/>
            <person name="Pal A.K."/>
            <person name="Ghazi I.A."/>
            <person name="Yadav M."/>
            <person name="Pandit A."/>
            <person name="Bhargava A."/>
            <person name="Sureshbabu K."/>
            <person name="Batra K."/>
            <person name="Sharma T.R."/>
            <person name="Mohapatra T."/>
            <person name="Singh N.K."/>
            <person name="Messing J."/>
            <person name="Nelson A.B."/>
            <person name="Fuks G."/>
            <person name="Kavchok S."/>
            <person name="Keizer G."/>
            <person name="Linton E."/>
            <person name="Llaca V."/>
            <person name="Song R."/>
            <person name="Tanyolac B."/>
            <person name="Young S."/>
            <person name="Ho-Il K."/>
            <person name="Hahn J.H."/>
            <person name="Sangsakoo G."/>
            <person name="Vanavichit A."/>
            <person name="de Mattos Luiz.A.T."/>
            <person name="Zimmer P.D."/>
            <person name="Malone G."/>
            <person name="Dellagostin O."/>
            <person name="de Oliveira A.C."/>
            <person name="Bevan M."/>
            <person name="Bancroft I."/>
            <person name="Minx P."/>
            <person name="Cordum H."/>
            <person name="Wilson R."/>
            <person name="Cheng Z."/>
            <person name="Jin W."/>
            <person name="Jiang J."/>
            <person name="Leong S.A."/>
            <person name="Iwama H."/>
            <person name="Gojobori T."/>
            <person name="Itoh T."/>
            <person name="Niimura Y."/>
            <person name="Fujii Y."/>
            <person name="Habara T."/>
            <person name="Sakai H."/>
            <person name="Sato Y."/>
            <person name="Wilson G."/>
            <person name="Kumar K."/>
            <person name="McCouch S."/>
            <person name="Juretic N."/>
            <person name="Hoen D."/>
            <person name="Wright S."/>
            <person name="Bruskiewich R."/>
            <person name="Bureau T."/>
            <person name="Miyao A."/>
            <person name="Hirochika H."/>
            <person name="Nishikawa T."/>
            <person name="Kadowaki K."/>
            <person name="Sugiura M."/>
            <person name="Burr B."/>
            <person name="Sasaki T."/>
        </authorList>
    </citation>
    <scope>NUCLEOTIDE SEQUENCE [LARGE SCALE GENOMIC DNA]</scope>
    <source>
        <strain evidence="2">cv. Nipponbare</strain>
    </source>
</reference>
<sequence>MVIECAKTRVILNQTTPIKEILASPHPLLYLDGDDKKKIHKVLLYRLVAGGSSLYLHGRRCGGVCAMTASRLGAAALEASATVTASVAKAVDSAVKA</sequence>
<gene>
    <name evidence="1" type="primary">P0023E10.24</name>
</gene>
<organism evidence="1 2">
    <name type="scientific">Oryza sativa subsp. japonica</name>
    <name type="common">Rice</name>
    <dbReference type="NCBI Taxonomy" id="39947"/>
    <lineage>
        <taxon>Eukaryota</taxon>
        <taxon>Viridiplantae</taxon>
        <taxon>Streptophyta</taxon>
        <taxon>Embryophyta</taxon>
        <taxon>Tracheophyta</taxon>
        <taxon>Spermatophyta</taxon>
        <taxon>Magnoliopsida</taxon>
        <taxon>Liliopsida</taxon>
        <taxon>Poales</taxon>
        <taxon>Poaceae</taxon>
        <taxon>BOP clade</taxon>
        <taxon>Oryzoideae</taxon>
        <taxon>Oryzeae</taxon>
        <taxon>Oryzinae</taxon>
        <taxon>Oryza</taxon>
        <taxon>Oryza sativa</taxon>
    </lineage>
</organism>
<evidence type="ECO:0000313" key="1">
    <source>
        <dbReference type="EMBL" id="BAD36604.1"/>
    </source>
</evidence>
<name>Q69KD6_ORYSJ</name>
<dbReference type="Proteomes" id="UP000000763">
    <property type="component" value="Chromosome 9"/>
</dbReference>
<dbReference type="AlphaFoldDB" id="Q69KD6"/>
<evidence type="ECO:0000313" key="2">
    <source>
        <dbReference type="Proteomes" id="UP000000763"/>
    </source>
</evidence>
<dbReference type="EMBL" id="AP005934">
    <property type="protein sequence ID" value="BAD36604.1"/>
    <property type="molecule type" value="Genomic_DNA"/>
</dbReference>
<accession>Q69KD6</accession>
<protein>
    <submittedName>
        <fullName evidence="1">Uncharacterized protein</fullName>
    </submittedName>
</protein>